<proteinExistence type="predicted"/>
<evidence type="ECO:0000256" key="1">
    <source>
        <dbReference type="SAM" id="MobiDB-lite"/>
    </source>
</evidence>
<gene>
    <name evidence="2" type="ORF">AMECASPLE_039740</name>
</gene>
<evidence type="ECO:0000313" key="3">
    <source>
        <dbReference type="Proteomes" id="UP001469553"/>
    </source>
</evidence>
<keyword evidence="3" id="KW-1185">Reference proteome</keyword>
<organism evidence="2 3">
    <name type="scientific">Ameca splendens</name>
    <dbReference type="NCBI Taxonomy" id="208324"/>
    <lineage>
        <taxon>Eukaryota</taxon>
        <taxon>Metazoa</taxon>
        <taxon>Chordata</taxon>
        <taxon>Craniata</taxon>
        <taxon>Vertebrata</taxon>
        <taxon>Euteleostomi</taxon>
        <taxon>Actinopterygii</taxon>
        <taxon>Neopterygii</taxon>
        <taxon>Teleostei</taxon>
        <taxon>Neoteleostei</taxon>
        <taxon>Acanthomorphata</taxon>
        <taxon>Ovalentaria</taxon>
        <taxon>Atherinomorphae</taxon>
        <taxon>Cyprinodontiformes</taxon>
        <taxon>Goodeidae</taxon>
        <taxon>Ameca</taxon>
    </lineage>
</organism>
<evidence type="ECO:0000313" key="2">
    <source>
        <dbReference type="EMBL" id="MEQ2301784.1"/>
    </source>
</evidence>
<sequence length="110" mass="12010">MTALMQHSLTVRPGTPPGGAACPPVTQQLPYSRRSSLERLEVVEVFNYSAPWCSIGLLNQIGLKNDDKRCNETNGEYYSSTTMVQNGSLIKLTNIFMVSEVMLVKLGSAG</sequence>
<dbReference type="EMBL" id="JAHRIP010055959">
    <property type="protein sequence ID" value="MEQ2301784.1"/>
    <property type="molecule type" value="Genomic_DNA"/>
</dbReference>
<reference evidence="2 3" key="1">
    <citation type="submission" date="2021-06" db="EMBL/GenBank/DDBJ databases">
        <authorList>
            <person name="Palmer J.M."/>
        </authorList>
    </citation>
    <scope>NUCLEOTIDE SEQUENCE [LARGE SCALE GENOMIC DNA]</scope>
    <source>
        <strain evidence="2 3">AS_MEX2019</strain>
        <tissue evidence="2">Muscle</tissue>
    </source>
</reference>
<feature type="region of interest" description="Disordered" evidence="1">
    <location>
        <begin position="1"/>
        <end position="23"/>
    </location>
</feature>
<dbReference type="Proteomes" id="UP001469553">
    <property type="component" value="Unassembled WGS sequence"/>
</dbReference>
<name>A0ABV0Z6D2_9TELE</name>
<comment type="caution">
    <text evidence="2">The sequence shown here is derived from an EMBL/GenBank/DDBJ whole genome shotgun (WGS) entry which is preliminary data.</text>
</comment>
<protein>
    <submittedName>
        <fullName evidence="2">Uncharacterized protein</fullName>
    </submittedName>
</protein>
<accession>A0ABV0Z6D2</accession>